<dbReference type="GO" id="GO:0071555">
    <property type="term" value="P:cell wall organization"/>
    <property type="evidence" value="ECO:0007669"/>
    <property type="project" value="UniProtKB-UniRule"/>
</dbReference>
<dbReference type="EMBL" id="RJVG01000008">
    <property type="protein sequence ID" value="ROR26360.1"/>
    <property type="molecule type" value="Genomic_DNA"/>
</dbReference>
<keyword evidence="3 6" id="KW-0133">Cell shape</keyword>
<dbReference type="GO" id="GO:0071972">
    <property type="term" value="F:peptidoglycan L,D-transpeptidase activity"/>
    <property type="evidence" value="ECO:0007669"/>
    <property type="project" value="TreeGrafter"/>
</dbReference>
<dbReference type="InterPro" id="IPR022029">
    <property type="entry name" value="YoaR-like_PG-bd"/>
</dbReference>
<evidence type="ECO:0000256" key="6">
    <source>
        <dbReference type="PROSITE-ProRule" id="PRU01373"/>
    </source>
</evidence>
<dbReference type="RefSeq" id="WP_123610072.1">
    <property type="nucleotide sequence ID" value="NZ_RJVG01000008.1"/>
</dbReference>
<dbReference type="CDD" id="cd16913">
    <property type="entry name" value="YkuD_like"/>
    <property type="match status" value="1"/>
</dbReference>
<dbReference type="GO" id="GO:0016740">
    <property type="term" value="F:transferase activity"/>
    <property type="evidence" value="ECO:0007669"/>
    <property type="project" value="UniProtKB-KW"/>
</dbReference>
<dbReference type="InterPro" id="IPR038063">
    <property type="entry name" value="Transpep_catalytic_dom"/>
</dbReference>
<evidence type="ECO:0000256" key="4">
    <source>
        <dbReference type="ARBA" id="ARBA00022984"/>
    </source>
</evidence>
<keyword evidence="10" id="KW-1185">Reference proteome</keyword>
<dbReference type="UniPathway" id="UPA00219"/>
<dbReference type="Pfam" id="PF12229">
    <property type="entry name" value="PG_binding_4"/>
    <property type="match status" value="2"/>
</dbReference>
<dbReference type="InterPro" id="IPR050979">
    <property type="entry name" value="LD-transpeptidase"/>
</dbReference>
<organism evidence="9 10">
    <name type="scientific">Mobilisporobacter senegalensis</name>
    <dbReference type="NCBI Taxonomy" id="1329262"/>
    <lineage>
        <taxon>Bacteria</taxon>
        <taxon>Bacillati</taxon>
        <taxon>Bacillota</taxon>
        <taxon>Clostridia</taxon>
        <taxon>Lachnospirales</taxon>
        <taxon>Lachnospiraceae</taxon>
        <taxon>Mobilisporobacter</taxon>
    </lineage>
</organism>
<keyword evidence="7" id="KW-0472">Membrane</keyword>
<feature type="domain" description="L,D-TPase catalytic" evidence="8">
    <location>
        <begin position="355"/>
        <end position="474"/>
    </location>
</feature>
<dbReference type="InterPro" id="IPR005490">
    <property type="entry name" value="LD_TPept_cat_dom"/>
</dbReference>
<reference evidence="9 10" key="1">
    <citation type="submission" date="2018-11" db="EMBL/GenBank/DDBJ databases">
        <title>Genomic Encyclopedia of Type Strains, Phase IV (KMG-IV): sequencing the most valuable type-strain genomes for metagenomic binning, comparative biology and taxonomic classification.</title>
        <authorList>
            <person name="Goeker M."/>
        </authorList>
    </citation>
    <scope>NUCLEOTIDE SEQUENCE [LARGE SCALE GENOMIC DNA]</scope>
    <source>
        <strain evidence="9 10">DSM 26537</strain>
    </source>
</reference>
<dbReference type="Pfam" id="PF03734">
    <property type="entry name" value="YkuD"/>
    <property type="match status" value="1"/>
</dbReference>
<protein>
    <submittedName>
        <fullName evidence="9">Putative peptidoglycan binding protein</fullName>
    </submittedName>
</protein>
<dbReference type="GO" id="GO:0018104">
    <property type="term" value="P:peptidoglycan-protein cross-linking"/>
    <property type="evidence" value="ECO:0007669"/>
    <property type="project" value="TreeGrafter"/>
</dbReference>
<evidence type="ECO:0000256" key="3">
    <source>
        <dbReference type="ARBA" id="ARBA00022960"/>
    </source>
</evidence>
<evidence type="ECO:0000313" key="9">
    <source>
        <dbReference type="EMBL" id="ROR26360.1"/>
    </source>
</evidence>
<feature type="active site" description="Proton donor/acceptor" evidence="6">
    <location>
        <position position="429"/>
    </location>
</feature>
<dbReference type="GO" id="GO:0008360">
    <property type="term" value="P:regulation of cell shape"/>
    <property type="evidence" value="ECO:0007669"/>
    <property type="project" value="UniProtKB-UniRule"/>
</dbReference>
<feature type="active site" description="Nucleophile" evidence="6">
    <location>
        <position position="450"/>
    </location>
</feature>
<evidence type="ECO:0000259" key="8">
    <source>
        <dbReference type="PROSITE" id="PS52029"/>
    </source>
</evidence>
<dbReference type="GO" id="GO:0005576">
    <property type="term" value="C:extracellular region"/>
    <property type="evidence" value="ECO:0007669"/>
    <property type="project" value="TreeGrafter"/>
</dbReference>
<dbReference type="Gene3D" id="3.10.20.800">
    <property type="match status" value="1"/>
</dbReference>
<dbReference type="InterPro" id="IPR038054">
    <property type="entry name" value="LD_TPept-like_central_sf"/>
</dbReference>
<evidence type="ECO:0000256" key="1">
    <source>
        <dbReference type="ARBA" id="ARBA00004752"/>
    </source>
</evidence>
<keyword evidence="2" id="KW-0808">Transferase</keyword>
<accession>A0A3N1XHZ3</accession>
<keyword evidence="7" id="KW-1133">Transmembrane helix</keyword>
<dbReference type="PANTHER" id="PTHR30582">
    <property type="entry name" value="L,D-TRANSPEPTIDASE"/>
    <property type="match status" value="1"/>
</dbReference>
<proteinExistence type="predicted"/>
<comment type="pathway">
    <text evidence="1 6">Cell wall biogenesis; peptidoglycan biosynthesis.</text>
</comment>
<keyword evidence="7" id="KW-0812">Transmembrane</keyword>
<keyword evidence="5 6" id="KW-0961">Cell wall biogenesis/degradation</keyword>
<evidence type="ECO:0000256" key="5">
    <source>
        <dbReference type="ARBA" id="ARBA00023316"/>
    </source>
</evidence>
<evidence type="ECO:0000256" key="7">
    <source>
        <dbReference type="SAM" id="Phobius"/>
    </source>
</evidence>
<gene>
    <name evidence="9" type="ORF">EDD66_10882</name>
</gene>
<dbReference type="SUPFAM" id="SSF141523">
    <property type="entry name" value="L,D-transpeptidase catalytic domain-like"/>
    <property type="match status" value="1"/>
</dbReference>
<dbReference type="AlphaFoldDB" id="A0A3N1XHZ3"/>
<dbReference type="PROSITE" id="PS52029">
    <property type="entry name" value="LD_TPASE"/>
    <property type="match status" value="1"/>
</dbReference>
<dbReference type="OrthoDB" id="3176960at2"/>
<dbReference type="Gene3D" id="2.40.440.10">
    <property type="entry name" value="L,D-transpeptidase catalytic domain-like"/>
    <property type="match status" value="1"/>
</dbReference>
<evidence type="ECO:0000256" key="2">
    <source>
        <dbReference type="ARBA" id="ARBA00022679"/>
    </source>
</evidence>
<feature type="transmembrane region" description="Helical" evidence="7">
    <location>
        <begin position="23"/>
        <end position="46"/>
    </location>
</feature>
<comment type="caution">
    <text evidence="9">The sequence shown here is derived from an EMBL/GenBank/DDBJ whole genome shotgun (WGS) entry which is preliminary data.</text>
</comment>
<dbReference type="SUPFAM" id="SSF143985">
    <property type="entry name" value="L,D-transpeptidase pre-catalytic domain-like"/>
    <property type="match status" value="1"/>
</dbReference>
<dbReference type="Proteomes" id="UP000273083">
    <property type="component" value="Unassembled WGS sequence"/>
</dbReference>
<dbReference type="PANTHER" id="PTHR30582:SF33">
    <property type="entry name" value="EXPORTED PROTEIN"/>
    <property type="match status" value="1"/>
</dbReference>
<evidence type="ECO:0000313" key="10">
    <source>
        <dbReference type="Proteomes" id="UP000273083"/>
    </source>
</evidence>
<sequence length="496" mass="57044">MINKTSDYNNEDNKDKKHKRKEVLIYGGAGLLLPLLILYFLLSIYYNKHFYNNTMINGVNASNMTVKQVEIAINKQVNSYILTLEERNNKSEQIYGGDFELYAVFDGMLGELLNEQDGFAWPVYLIKSRELEVNTMIEYDESLLKERFNQLICLTKENTIKPVNAHISQYGENGYEIVPEEQGAKVKKDKLYEKIKEAVFQLEPVLSLDKEGCYEEPKVDSKNPKLLKALEDMNKLVSAKITYEFGEDTEVVDGKRISEWISIDKKYVVHLNKDGVKEFVDHIGKNYNSFGRVRTFKTSYGETIKVSGGDYGWWLNRGQEANELTELILAGKQEVKEPAYFQTASQYGEDDIGDTYVEINLTAQHLFFYKEGKRILETDFVSGNISRNYGTPTGTYPIQYKENDATLNGEDYSTPVKYWMPFNGNIGLHDAPWRNEFGKDIYLTKGSHGCINMPPDAAKKMFKNIKRGVAVVVYELQGTENYEKKDNKRLDSIRED</sequence>
<name>A0A3N1XHZ3_9FIRM</name>
<keyword evidence="4 6" id="KW-0573">Peptidoglycan synthesis</keyword>